<dbReference type="eggNOG" id="COG0582">
    <property type="taxonomic scope" value="Bacteria"/>
</dbReference>
<dbReference type="InterPro" id="IPR013762">
    <property type="entry name" value="Integrase-like_cat_sf"/>
</dbReference>
<dbReference type="SUPFAM" id="SSF56349">
    <property type="entry name" value="DNA breaking-rejoining enzymes"/>
    <property type="match status" value="1"/>
</dbReference>
<dbReference type="InterPro" id="IPR025166">
    <property type="entry name" value="Integrase_DNA_bind_dom"/>
</dbReference>
<proteinExistence type="inferred from homology"/>
<keyword evidence="2" id="KW-0229">DNA integration</keyword>
<feature type="domain" description="Tyr recombinase" evidence="5">
    <location>
        <begin position="235"/>
        <end position="430"/>
    </location>
</feature>
<dbReference type="OrthoDB" id="8556969at2"/>
<dbReference type="KEGG" id="vap:Vapar_0686"/>
<sequence>MTTKLTLTAARVENLPCEPGKQQTIHWDAKTPGFGLRVTVAGARAYIFESRLFGKTLRVTIGDARAWELGRARTEASRLKMLVNEGKDPREVKAEQRQALEARREEAARQDVLFGQAWDAYIEERKPFWSERHYRDHVQHASEGGVARKRGQGLTQAGPLAALRPLRLPDLTGTRIAQWLTAETATRPTMTALSFRLLRGFIRWAKDTPAYKGLIPADSYQTRCVKDAVPRVKAKEGDCLQREQLASWFASVREIPNPVISAYLQGLLLTGARREELAALRWEDVDFRWRGLTLNDKVEGTGGRTIPLTPYLASLLLELKRLNEVPPTRRQIRRLEAQGRTWSPSPWVFPSPTSADGRLAEPRSAHTKALEQADLPHVTLHGLRRSFGTLSEWCEAPAGVIAQIQGHKPSAIAEKHYRRRPLDLLRKWHDQIEAWILTEAGVEFTTRHAPQTPKNHEINELHDTRAKEAGQP</sequence>
<dbReference type="Gene3D" id="1.10.443.10">
    <property type="entry name" value="Intergrase catalytic core"/>
    <property type="match status" value="1"/>
</dbReference>
<feature type="region of interest" description="Disordered" evidence="4">
    <location>
        <begin position="447"/>
        <end position="472"/>
    </location>
</feature>
<evidence type="ECO:0000256" key="1">
    <source>
        <dbReference type="ARBA" id="ARBA00008857"/>
    </source>
</evidence>
<keyword evidence="3" id="KW-0233">DNA recombination</keyword>
<dbReference type="PANTHER" id="PTHR30629:SF6">
    <property type="entry name" value="PROPHAGE INTEGRASE INTA-RELATED"/>
    <property type="match status" value="1"/>
</dbReference>
<name>C5CLE5_VARPS</name>
<dbReference type="Gene3D" id="3.30.160.390">
    <property type="entry name" value="Integrase, DNA-binding domain"/>
    <property type="match status" value="1"/>
</dbReference>
<dbReference type="EMBL" id="CP001635">
    <property type="protein sequence ID" value="ACS17340.1"/>
    <property type="molecule type" value="Genomic_DNA"/>
</dbReference>
<comment type="similarity">
    <text evidence="1">Belongs to the 'phage' integrase family.</text>
</comment>
<reference evidence="6" key="1">
    <citation type="submission" date="2009-06" db="EMBL/GenBank/DDBJ databases">
        <title>Complete sequence of chromosome 1 of Variovorax paradoxus S110.</title>
        <authorList>
            <consortium name="US DOE Joint Genome Institute"/>
            <person name="Lucas S."/>
            <person name="Copeland A."/>
            <person name="Lapidus A."/>
            <person name="Glavina del Rio T."/>
            <person name="Tice H."/>
            <person name="Bruce D."/>
            <person name="Goodwin L."/>
            <person name="Pitluck S."/>
            <person name="Chertkov O."/>
            <person name="Brettin T."/>
            <person name="Detter J.C."/>
            <person name="Han C."/>
            <person name="Larimer F."/>
            <person name="Land M."/>
            <person name="Hauser L."/>
            <person name="Kyrpides N."/>
            <person name="Ovchinnikova G."/>
            <person name="Orwin P."/>
            <person name="Leadbetter J.R."/>
            <person name="Spain J.C."/>
            <person name="Han J.I."/>
        </authorList>
    </citation>
    <scope>NUCLEOTIDE SEQUENCE</scope>
    <source>
        <strain evidence="6">S110</strain>
    </source>
</reference>
<evidence type="ECO:0000256" key="3">
    <source>
        <dbReference type="ARBA" id="ARBA00023172"/>
    </source>
</evidence>
<dbReference type="GO" id="GO:0015074">
    <property type="term" value="P:DNA integration"/>
    <property type="evidence" value="ECO:0007669"/>
    <property type="project" value="UniProtKB-KW"/>
</dbReference>
<dbReference type="Pfam" id="PF13356">
    <property type="entry name" value="Arm-DNA-bind_3"/>
    <property type="match status" value="1"/>
</dbReference>
<evidence type="ECO:0000256" key="4">
    <source>
        <dbReference type="SAM" id="MobiDB-lite"/>
    </source>
</evidence>
<dbReference type="PANTHER" id="PTHR30629">
    <property type="entry name" value="PROPHAGE INTEGRASE"/>
    <property type="match status" value="1"/>
</dbReference>
<evidence type="ECO:0000256" key="2">
    <source>
        <dbReference type="ARBA" id="ARBA00022908"/>
    </source>
</evidence>
<dbReference type="GO" id="GO:0003677">
    <property type="term" value="F:DNA binding"/>
    <property type="evidence" value="ECO:0007669"/>
    <property type="project" value="InterPro"/>
</dbReference>
<accession>C5CLE5</accession>
<dbReference type="GO" id="GO:0006310">
    <property type="term" value="P:DNA recombination"/>
    <property type="evidence" value="ECO:0007669"/>
    <property type="project" value="UniProtKB-KW"/>
</dbReference>
<protein>
    <submittedName>
        <fullName evidence="6">Integrase family protein</fullName>
    </submittedName>
</protein>
<dbReference type="PROSITE" id="PS51898">
    <property type="entry name" value="TYR_RECOMBINASE"/>
    <property type="match status" value="1"/>
</dbReference>
<dbReference type="AlphaFoldDB" id="C5CLE5"/>
<dbReference type="InterPro" id="IPR011010">
    <property type="entry name" value="DNA_brk_join_enz"/>
</dbReference>
<feature type="compositionally biased region" description="Basic and acidic residues" evidence="4">
    <location>
        <begin position="454"/>
        <end position="472"/>
    </location>
</feature>
<organism evidence="6">
    <name type="scientific">Variovorax paradoxus (strain S110)</name>
    <dbReference type="NCBI Taxonomy" id="543728"/>
    <lineage>
        <taxon>Bacteria</taxon>
        <taxon>Pseudomonadati</taxon>
        <taxon>Pseudomonadota</taxon>
        <taxon>Betaproteobacteria</taxon>
        <taxon>Burkholderiales</taxon>
        <taxon>Comamonadaceae</taxon>
        <taxon>Variovorax</taxon>
    </lineage>
</organism>
<dbReference type="Pfam" id="PF00589">
    <property type="entry name" value="Phage_integrase"/>
    <property type="match status" value="1"/>
</dbReference>
<dbReference type="HOGENOM" id="CLU_027562_3_0_4"/>
<gene>
    <name evidence="6" type="ordered locus">Vapar_0686</name>
</gene>
<evidence type="ECO:0000313" key="6">
    <source>
        <dbReference type="EMBL" id="ACS17340.1"/>
    </source>
</evidence>
<dbReference type="STRING" id="543728.Vapar_0686"/>
<dbReference type="InterPro" id="IPR002104">
    <property type="entry name" value="Integrase_catalytic"/>
</dbReference>
<dbReference type="InterPro" id="IPR050808">
    <property type="entry name" value="Phage_Integrase"/>
</dbReference>
<evidence type="ECO:0000259" key="5">
    <source>
        <dbReference type="PROSITE" id="PS51898"/>
    </source>
</evidence>
<dbReference type="InterPro" id="IPR038488">
    <property type="entry name" value="Integrase_DNA-bd_sf"/>
</dbReference>